<comment type="caution">
    <text evidence="1">The sequence shown here is derived from an EMBL/GenBank/DDBJ whole genome shotgun (WGS) entry which is preliminary data.</text>
</comment>
<sequence>MNRIINKLIVAIGIVASLSLVGCYKAQTDYKKEPHTLDPHLNKTAQEYLNDRANGVAAPSDTIFRLMLQGIQYAGIDMNIYAQTGKTFILLHNDAIRRLDKNVVQPDCFFGANLVNGKAATKWSDYPKDFVKNYLLYLLLDGVYDHYTLPGIDNVAVNTQAPAGSLSAMPAGVTRSTFTPNDNSAMKIKVLNSSPSNTSDYPIVLNNVINVRTSSLLATNGTIHVIDRFLTTTVPVE</sequence>
<reference evidence="1 2" key="1">
    <citation type="submission" date="2021-03" db="EMBL/GenBank/DDBJ databases">
        <title>Assistant Professor.</title>
        <authorList>
            <person name="Huq M.A."/>
        </authorList>
    </citation>
    <scope>NUCLEOTIDE SEQUENCE [LARGE SCALE GENOMIC DNA]</scope>
    <source>
        <strain evidence="1 2">MAH-29</strain>
    </source>
</reference>
<protein>
    <recommendedName>
        <fullName evidence="3">FAS1 domain-containing protein</fullName>
    </recommendedName>
</protein>
<keyword evidence="2" id="KW-1185">Reference proteome</keyword>
<organism evidence="1 2">
    <name type="scientific">Niastella soli</name>
    <dbReference type="NCBI Taxonomy" id="2821487"/>
    <lineage>
        <taxon>Bacteria</taxon>
        <taxon>Pseudomonadati</taxon>
        <taxon>Bacteroidota</taxon>
        <taxon>Chitinophagia</taxon>
        <taxon>Chitinophagales</taxon>
        <taxon>Chitinophagaceae</taxon>
        <taxon>Niastella</taxon>
    </lineage>
</organism>
<dbReference type="Proteomes" id="UP000677244">
    <property type="component" value="Unassembled WGS sequence"/>
</dbReference>
<dbReference type="Gene3D" id="2.30.180.10">
    <property type="entry name" value="FAS1 domain"/>
    <property type="match status" value="1"/>
</dbReference>
<dbReference type="SUPFAM" id="SSF82153">
    <property type="entry name" value="FAS1 domain"/>
    <property type="match status" value="1"/>
</dbReference>
<dbReference type="RefSeq" id="WP_209136940.1">
    <property type="nucleotide sequence ID" value="NZ_JAGHKO010000001.1"/>
</dbReference>
<dbReference type="EMBL" id="JAGHKO010000001">
    <property type="protein sequence ID" value="MBO9198856.1"/>
    <property type="molecule type" value="Genomic_DNA"/>
</dbReference>
<name>A0ABS3YLT4_9BACT</name>
<dbReference type="InterPro" id="IPR036378">
    <property type="entry name" value="FAS1_dom_sf"/>
</dbReference>
<evidence type="ECO:0008006" key="3">
    <source>
        <dbReference type="Google" id="ProtNLM"/>
    </source>
</evidence>
<evidence type="ECO:0000313" key="2">
    <source>
        <dbReference type="Proteomes" id="UP000677244"/>
    </source>
</evidence>
<accession>A0ABS3YLT4</accession>
<gene>
    <name evidence="1" type="ORF">J7I42_01185</name>
</gene>
<proteinExistence type="predicted"/>
<evidence type="ECO:0000313" key="1">
    <source>
        <dbReference type="EMBL" id="MBO9198856.1"/>
    </source>
</evidence>
<dbReference type="PROSITE" id="PS51257">
    <property type="entry name" value="PROKAR_LIPOPROTEIN"/>
    <property type="match status" value="1"/>
</dbReference>